<dbReference type="GeneID" id="106754197"/>
<organism evidence="5 6">
    <name type="scientific">Vigna radiata var. radiata</name>
    <name type="common">Mung bean</name>
    <name type="synonym">Phaseolus aureus</name>
    <dbReference type="NCBI Taxonomy" id="3916"/>
    <lineage>
        <taxon>Eukaryota</taxon>
        <taxon>Viridiplantae</taxon>
        <taxon>Streptophyta</taxon>
        <taxon>Embryophyta</taxon>
        <taxon>Tracheophyta</taxon>
        <taxon>Spermatophyta</taxon>
        <taxon>Magnoliopsida</taxon>
        <taxon>eudicotyledons</taxon>
        <taxon>Gunneridae</taxon>
        <taxon>Pentapetalae</taxon>
        <taxon>rosids</taxon>
        <taxon>fabids</taxon>
        <taxon>Fabales</taxon>
        <taxon>Fabaceae</taxon>
        <taxon>Papilionoideae</taxon>
        <taxon>50 kb inversion clade</taxon>
        <taxon>NPAAA clade</taxon>
        <taxon>indigoferoid/millettioid clade</taxon>
        <taxon>Phaseoleae</taxon>
        <taxon>Vigna</taxon>
    </lineage>
</organism>
<dbReference type="Gene3D" id="1.10.110.10">
    <property type="entry name" value="Plant lipid-transfer and hydrophobic proteins"/>
    <property type="match status" value="1"/>
</dbReference>
<dbReference type="InterPro" id="IPR016140">
    <property type="entry name" value="Bifunc_inhib/LTP/seed_store"/>
</dbReference>
<dbReference type="OrthoDB" id="1876592at2759"/>
<dbReference type="PRINTS" id="PR00382">
    <property type="entry name" value="LIPIDTRNSFER"/>
</dbReference>
<evidence type="ECO:0000256" key="3">
    <source>
        <dbReference type="SAM" id="SignalP"/>
    </source>
</evidence>
<dbReference type="PROSITE" id="PS00597">
    <property type="entry name" value="PLANT_LTP"/>
    <property type="match status" value="1"/>
</dbReference>
<name>A0A1S3TD42_VIGRR</name>
<dbReference type="InterPro" id="IPR000528">
    <property type="entry name" value="Plant_nsLTP"/>
</dbReference>
<evidence type="ECO:0000313" key="6">
    <source>
        <dbReference type="RefSeq" id="XP_014491682.2"/>
    </source>
</evidence>
<evidence type="ECO:0000256" key="2">
    <source>
        <dbReference type="ARBA" id="ARBA00023157"/>
    </source>
</evidence>
<dbReference type="InterPro" id="IPR036312">
    <property type="entry name" value="Bifun_inhib/LTP/seed_sf"/>
</dbReference>
<feature type="signal peptide" evidence="3">
    <location>
        <begin position="1"/>
        <end position="20"/>
    </location>
</feature>
<keyword evidence="2" id="KW-1015">Disulfide bond</keyword>
<evidence type="ECO:0000313" key="5">
    <source>
        <dbReference type="Proteomes" id="UP000087766"/>
    </source>
</evidence>
<dbReference type="GO" id="GO:0006869">
    <property type="term" value="P:lipid transport"/>
    <property type="evidence" value="ECO:0007669"/>
    <property type="project" value="InterPro"/>
</dbReference>
<dbReference type="AlphaFoldDB" id="A0A1S3TD42"/>
<protein>
    <submittedName>
        <fullName evidence="6">Non-specific lipid-transfer protein 13-like</fullName>
    </submittedName>
</protein>
<dbReference type="Proteomes" id="UP000087766">
    <property type="component" value="Unplaced"/>
</dbReference>
<dbReference type="GO" id="GO:0008289">
    <property type="term" value="F:lipid binding"/>
    <property type="evidence" value="ECO:0007669"/>
    <property type="project" value="InterPro"/>
</dbReference>
<dbReference type="Pfam" id="PF00234">
    <property type="entry name" value="Tryp_alpha_amyl"/>
    <property type="match status" value="1"/>
</dbReference>
<evidence type="ECO:0000256" key="1">
    <source>
        <dbReference type="ARBA" id="ARBA00009748"/>
    </source>
</evidence>
<keyword evidence="3" id="KW-0732">Signal</keyword>
<sequence length="123" mass="13447">MVGILVLALCLVSASDMGEAEEVMASPVSVCTPIFEYFPYCLEFLVGDPNFSMPSRKCCQHVIELNALAHHGIGPKTICWCIEIMVKGMQPPLVPSKIQDLPHMCNITLSFPISDSMNCSKVS</sequence>
<evidence type="ECO:0000259" key="4">
    <source>
        <dbReference type="Pfam" id="PF00234"/>
    </source>
</evidence>
<proteinExistence type="inferred from homology"/>
<reference evidence="6" key="1">
    <citation type="submission" date="2025-08" db="UniProtKB">
        <authorList>
            <consortium name="RefSeq"/>
        </authorList>
    </citation>
    <scope>IDENTIFICATION</scope>
    <source>
        <tissue evidence="6">Leaf</tissue>
    </source>
</reference>
<feature type="domain" description="Bifunctional inhibitor/plant lipid transfer protein/seed storage helical" evidence="4">
    <location>
        <begin position="31"/>
        <end position="119"/>
    </location>
</feature>
<gene>
    <name evidence="6" type="primary">LOC106754197</name>
</gene>
<accession>A0A1S3TD42</accession>
<dbReference type="PANTHER" id="PTHR33076">
    <property type="entry name" value="NON-SPECIFIC LIPID-TRANSFER PROTEIN 2-RELATED"/>
    <property type="match status" value="1"/>
</dbReference>
<dbReference type="RefSeq" id="XP_014491682.2">
    <property type="nucleotide sequence ID" value="XM_014636196.2"/>
</dbReference>
<dbReference type="SUPFAM" id="SSF47699">
    <property type="entry name" value="Bifunctional inhibitor/lipid-transfer protein/seed storage 2S albumin"/>
    <property type="match status" value="1"/>
</dbReference>
<dbReference type="KEGG" id="vra:106754197"/>
<feature type="chain" id="PRO_5018287058" evidence="3">
    <location>
        <begin position="21"/>
        <end position="123"/>
    </location>
</feature>
<comment type="similarity">
    <text evidence="1">Belongs to the plant LTP family.</text>
</comment>
<keyword evidence="5" id="KW-1185">Reference proteome</keyword>